<accession>A0A699YID9</accession>
<reference evidence="1 2" key="1">
    <citation type="submission" date="2020-02" db="EMBL/GenBank/DDBJ databases">
        <title>Draft genome sequence of Haematococcus lacustris strain NIES-144.</title>
        <authorList>
            <person name="Morimoto D."/>
            <person name="Nakagawa S."/>
            <person name="Yoshida T."/>
            <person name="Sawayama S."/>
        </authorList>
    </citation>
    <scope>NUCLEOTIDE SEQUENCE [LARGE SCALE GENOMIC DNA]</scope>
    <source>
        <strain evidence="1 2">NIES-144</strain>
    </source>
</reference>
<dbReference type="EMBL" id="BLLF01000219">
    <property type="protein sequence ID" value="GFH09241.1"/>
    <property type="molecule type" value="Genomic_DNA"/>
</dbReference>
<dbReference type="AlphaFoldDB" id="A0A699YID9"/>
<feature type="non-terminal residue" evidence="1">
    <location>
        <position position="104"/>
    </location>
</feature>
<gene>
    <name evidence="1" type="ORF">HaLaN_04345</name>
</gene>
<evidence type="ECO:0000313" key="1">
    <source>
        <dbReference type="EMBL" id="GFH09241.1"/>
    </source>
</evidence>
<proteinExistence type="predicted"/>
<sequence>CFEGILPLLRAPLPRVWETVEGGLAEPIRATVSHNHPNITGGIMNDSAIRASLAEFEARLQLKVRRPLAQWVEALETVRTRFPELERLRTRLEQRTQKVLAEEV</sequence>
<dbReference type="Proteomes" id="UP000485058">
    <property type="component" value="Unassembled WGS sequence"/>
</dbReference>
<organism evidence="1 2">
    <name type="scientific">Haematococcus lacustris</name>
    <name type="common">Green alga</name>
    <name type="synonym">Haematococcus pluvialis</name>
    <dbReference type="NCBI Taxonomy" id="44745"/>
    <lineage>
        <taxon>Eukaryota</taxon>
        <taxon>Viridiplantae</taxon>
        <taxon>Chlorophyta</taxon>
        <taxon>core chlorophytes</taxon>
        <taxon>Chlorophyceae</taxon>
        <taxon>CS clade</taxon>
        <taxon>Chlamydomonadales</taxon>
        <taxon>Haematococcaceae</taxon>
        <taxon>Haematococcus</taxon>
    </lineage>
</organism>
<protein>
    <submittedName>
        <fullName evidence="1">Uncharacterized protein</fullName>
    </submittedName>
</protein>
<feature type="non-terminal residue" evidence="1">
    <location>
        <position position="1"/>
    </location>
</feature>
<name>A0A699YID9_HAELA</name>
<comment type="caution">
    <text evidence="1">The sequence shown here is derived from an EMBL/GenBank/DDBJ whole genome shotgun (WGS) entry which is preliminary data.</text>
</comment>
<keyword evidence="2" id="KW-1185">Reference proteome</keyword>
<evidence type="ECO:0000313" key="2">
    <source>
        <dbReference type="Proteomes" id="UP000485058"/>
    </source>
</evidence>